<sequence>MAGNEPVTSPDQHKEPNLRLVRTAAVVSALITLTLVFGNHKPGVESVWIGLIAGLMLLAVIVDWMLRRNGLRS</sequence>
<feature type="transmembrane region" description="Helical" evidence="1">
    <location>
        <begin position="20"/>
        <end position="40"/>
    </location>
</feature>
<evidence type="ECO:0000256" key="1">
    <source>
        <dbReference type="SAM" id="Phobius"/>
    </source>
</evidence>
<gene>
    <name evidence="2" type="ORF">Val02_27220</name>
</gene>
<keyword evidence="1" id="KW-1133">Transmembrane helix</keyword>
<organism evidence="2 3">
    <name type="scientific">Virgisporangium aliadipatigenens</name>
    <dbReference type="NCBI Taxonomy" id="741659"/>
    <lineage>
        <taxon>Bacteria</taxon>
        <taxon>Bacillati</taxon>
        <taxon>Actinomycetota</taxon>
        <taxon>Actinomycetes</taxon>
        <taxon>Micromonosporales</taxon>
        <taxon>Micromonosporaceae</taxon>
        <taxon>Virgisporangium</taxon>
    </lineage>
</organism>
<keyword evidence="1" id="KW-0812">Transmembrane</keyword>
<evidence type="ECO:0000313" key="3">
    <source>
        <dbReference type="Proteomes" id="UP000619260"/>
    </source>
</evidence>
<comment type="caution">
    <text evidence="2">The sequence shown here is derived from an EMBL/GenBank/DDBJ whole genome shotgun (WGS) entry which is preliminary data.</text>
</comment>
<evidence type="ECO:0008006" key="4">
    <source>
        <dbReference type="Google" id="ProtNLM"/>
    </source>
</evidence>
<dbReference type="RefSeq" id="WP_203899373.1">
    <property type="nucleotide sequence ID" value="NZ_BOPF01000008.1"/>
</dbReference>
<dbReference type="EMBL" id="BOPF01000008">
    <property type="protein sequence ID" value="GIJ45836.1"/>
    <property type="molecule type" value="Genomic_DNA"/>
</dbReference>
<proteinExistence type="predicted"/>
<dbReference type="AlphaFoldDB" id="A0A8J4DQC9"/>
<name>A0A8J4DQC9_9ACTN</name>
<reference evidence="2" key="1">
    <citation type="submission" date="2021-01" db="EMBL/GenBank/DDBJ databases">
        <title>Whole genome shotgun sequence of Virgisporangium aliadipatigenens NBRC 105644.</title>
        <authorList>
            <person name="Komaki H."/>
            <person name="Tamura T."/>
        </authorList>
    </citation>
    <scope>NUCLEOTIDE SEQUENCE</scope>
    <source>
        <strain evidence="2">NBRC 105644</strain>
    </source>
</reference>
<accession>A0A8J4DQC9</accession>
<feature type="transmembrane region" description="Helical" evidence="1">
    <location>
        <begin position="46"/>
        <end position="66"/>
    </location>
</feature>
<evidence type="ECO:0000313" key="2">
    <source>
        <dbReference type="EMBL" id="GIJ45836.1"/>
    </source>
</evidence>
<keyword evidence="3" id="KW-1185">Reference proteome</keyword>
<keyword evidence="1" id="KW-0472">Membrane</keyword>
<protein>
    <recommendedName>
        <fullName evidence="4">DUF2631 domain-containing protein</fullName>
    </recommendedName>
</protein>
<dbReference type="Proteomes" id="UP000619260">
    <property type="component" value="Unassembled WGS sequence"/>
</dbReference>